<dbReference type="GO" id="GO:0016020">
    <property type="term" value="C:membrane"/>
    <property type="evidence" value="ECO:0007669"/>
    <property type="project" value="UniProtKB-SubCell"/>
</dbReference>
<dbReference type="InterPro" id="IPR006480">
    <property type="entry name" value="Phage_holin_4_1"/>
</dbReference>
<gene>
    <name evidence="6" type="ORF">SAMN02745215_04904</name>
</gene>
<evidence type="ECO:0000256" key="2">
    <source>
        <dbReference type="ARBA" id="ARBA00022692"/>
    </source>
</evidence>
<accession>A0A1M7UWY9</accession>
<keyword evidence="3 5" id="KW-1133">Transmembrane helix</keyword>
<evidence type="ECO:0000256" key="4">
    <source>
        <dbReference type="ARBA" id="ARBA00023136"/>
    </source>
</evidence>
<keyword evidence="7" id="KW-1185">Reference proteome</keyword>
<evidence type="ECO:0000313" key="6">
    <source>
        <dbReference type="EMBL" id="SHN87472.1"/>
    </source>
</evidence>
<evidence type="ECO:0000256" key="3">
    <source>
        <dbReference type="ARBA" id="ARBA00022989"/>
    </source>
</evidence>
<dbReference type="RefSeq" id="WP_072774991.1">
    <property type="nucleotide sequence ID" value="NZ_FRDN01000019.1"/>
</dbReference>
<reference evidence="7" key="1">
    <citation type="submission" date="2016-12" db="EMBL/GenBank/DDBJ databases">
        <authorList>
            <person name="Varghese N."/>
            <person name="Submissions S."/>
        </authorList>
    </citation>
    <scope>NUCLEOTIDE SEQUENCE [LARGE SCALE GENOMIC DNA]</scope>
    <source>
        <strain evidence="7">DSM 11544</strain>
    </source>
</reference>
<comment type="subcellular location">
    <subcellularLocation>
        <location evidence="1">Membrane</location>
        <topology evidence="1">Multi-pass membrane protein</topology>
    </subcellularLocation>
</comment>
<evidence type="ECO:0000256" key="1">
    <source>
        <dbReference type="ARBA" id="ARBA00004141"/>
    </source>
</evidence>
<dbReference type="EMBL" id="FRDN01000019">
    <property type="protein sequence ID" value="SHN87472.1"/>
    <property type="molecule type" value="Genomic_DNA"/>
</dbReference>
<dbReference type="STRING" id="1121395.SAMN02745215_04904"/>
<dbReference type="Proteomes" id="UP000184010">
    <property type="component" value="Unassembled WGS sequence"/>
</dbReference>
<feature type="transmembrane region" description="Helical" evidence="5">
    <location>
        <begin position="29"/>
        <end position="49"/>
    </location>
</feature>
<keyword evidence="2 5" id="KW-0812">Transmembrane</keyword>
<dbReference type="NCBIfam" id="TIGR01593">
    <property type="entry name" value="holin_tox_secr"/>
    <property type="match status" value="1"/>
</dbReference>
<dbReference type="AlphaFoldDB" id="A0A1M7UWY9"/>
<protein>
    <submittedName>
        <fullName evidence="6">Toxin secretion/phage lysis holin</fullName>
    </submittedName>
</protein>
<dbReference type="Pfam" id="PF05105">
    <property type="entry name" value="Phage_holin_4_1"/>
    <property type="match status" value="1"/>
</dbReference>
<name>A0A1M7UWY9_9FIRM</name>
<evidence type="ECO:0000256" key="5">
    <source>
        <dbReference type="SAM" id="Phobius"/>
    </source>
</evidence>
<feature type="transmembrane region" description="Helical" evidence="5">
    <location>
        <begin position="7"/>
        <end position="23"/>
    </location>
</feature>
<evidence type="ECO:0000313" key="7">
    <source>
        <dbReference type="Proteomes" id="UP000184010"/>
    </source>
</evidence>
<sequence length="137" mass="14493">MHGKEIAFNAVIAAIGTTLSAWLGGWDAAIALLITLMVADYITGFLGAVREKRVNSEVMFWGGIRKGISLAVIALAVQLDGMLGNAEPILRTLAIYFYAAREGISVTENLGIVGVPLPPVIVKVLEQLQTKGEGGTK</sequence>
<organism evidence="6 7">
    <name type="scientific">Desulfitobacterium chlororespirans DSM 11544</name>
    <dbReference type="NCBI Taxonomy" id="1121395"/>
    <lineage>
        <taxon>Bacteria</taxon>
        <taxon>Bacillati</taxon>
        <taxon>Bacillota</taxon>
        <taxon>Clostridia</taxon>
        <taxon>Eubacteriales</taxon>
        <taxon>Desulfitobacteriaceae</taxon>
        <taxon>Desulfitobacterium</taxon>
    </lineage>
</organism>
<proteinExistence type="predicted"/>
<keyword evidence="4 5" id="KW-0472">Membrane</keyword>